<keyword evidence="5" id="KW-0391">Immunity</keyword>
<dbReference type="GO" id="GO:0002376">
    <property type="term" value="P:immune system process"/>
    <property type="evidence" value="ECO:0007669"/>
    <property type="project" value="UniProtKB-KW"/>
</dbReference>
<reference evidence="17" key="2">
    <citation type="journal article" date="2023" name="BMC Genomics">
        <title>Pest status, molecular evolution, and epigenetic factors derived from the genome assembly of Frankliniella fusca, a thysanopteran phytovirus vector.</title>
        <authorList>
            <person name="Catto M.A."/>
            <person name="Labadie P.E."/>
            <person name="Jacobson A.L."/>
            <person name="Kennedy G.G."/>
            <person name="Srinivasan R."/>
            <person name="Hunt B.G."/>
        </authorList>
    </citation>
    <scope>NUCLEOTIDE SEQUENCE</scope>
    <source>
        <strain evidence="17">PL_HMW_Pooled</strain>
    </source>
</reference>
<dbReference type="InterPro" id="IPR041555">
    <property type="entry name" value="MG3"/>
</dbReference>
<name>A0AAE1L7P8_9NEOP</name>
<feature type="domain" description="Alpha-macroglobulin receptor-binding" evidence="16">
    <location>
        <begin position="1411"/>
        <end position="1500"/>
    </location>
</feature>
<keyword evidence="3" id="KW-0964">Secreted</keyword>
<sequence>MTATHPAVLVMGAVLAVAAGAVPEPSQSPGMKYTVLAPIAVRPNSEYVVVVTMHDGDKDTSVHLELVSQEPGANRTYSQDVVVPPNSSRTVRMQVGELGTGNVTLSARGGEGDARWYNSTKLQLASKNASLLIQTDKAQYKPGQEVRIRVLALDPRLRPTVLDPLDIYITDGKGNRIKQWAAEHTRNGIWSTVLQLSEQPVMGDWTVTASLPGSSPVNKKFSVAEYVLPTFEVSVKAPAAVSFKHGKVVVTVNAKYTYGKPVVGKATVRAPLPYYWAFPDVHGFAPIPISPIPAMPMVGGNESTTTTTTTSTTPAPPPPPPRPSHIEKAVPIDGTATVEFDITEELKMKESVYWNQVQFEAWVVEDLTGRRQNASGEANTHVKKEDFEIEFVDTPHDFVPGQLFIAKVKVSDLEGAPVQDTENTVLLQTRKSWGENMTTVAEKKVPSNGIVIFEIETKKDADQLNLVVSTDSETKESGVRLHVCYKDFALQATYKGGEAFQYVHQKRKELDNEGDLYIKIEKESVKVGDDLDLLIKSKVALQKVTLLVIGPLGVQEVQSLNLAGEQDDKEVAARVKVTDGMVPASRLLVHGIRDNGDLVTDVTAFKVTGFTPAVEVRVEPGRSQPGHDVTVQVAAKPNATVALLAVDQSVLLLKDATNAITLDELHRERLSYEALTDSEWGYSGPGAESLVGGWRGWNESPEEPFRKAGLAYLTNVNIPKRQVNYYLGGGAQLFGVNMASAAAPESVRPMALRPMAASVGAPGAGGFAAAPPRLRTLFPETWLWQELDSGADGNVSLKTVVPDTITSWIVSALAVDPVHGLGLSNTSKVTVFRPFFASLSLPYSVIRGETVEVPVLVFNYMDEPTTATVTMHNPRDEFDFVEPKTYSPRQRREAGEGEKSATRSVDVPAQGSAAVSFNITTKKVGNVLLKVTALAKDKAGDALERPLRVKAEGEPQYRNKAIPIDLRKEKEFKTTVKIDMPAMVPDSETVEVSAIGDILGPTTANLDSLIRMPYGCGEQNMLNFVPNIVISKYLKRTRRSTPIIESKARSFSEIGYQKEMTYRHKDGSFSAFGESDKSGSTWLTAFVAKSFELARSAELVQVEPRVVDEALAWLAKQQSENGSFPEVGTVSHRDMQGGAAKGLALTAYVLTAFLQSQDSTYKHQDTVKKALEYLVDNLGSLDDPYAVAITTHALHVAAHPAKDKAFKMLEGKASNEGGYRFWSKAIEADKSNPFWSQPNSVNVEMTSYALMTYVSRGMLDEALPIMQWLISQRNSKGGFASTQDTVVGLQALASMAELISFPLGDMRVQFKYAGSPTDETKGAKEANMVVNSKTSMVFQKEELPRHVREVEVAADGAGFALAQVSWSYNEDTVGKHPLFNLKVDVDKNKPTNLLELKVCTSFIGGRWGNESNMAVVEVTLPSGFTADQEALADLKANDKVKRVETKDQDTVIVLYFDKMETKEYCTDVSAVRTHFVSNQKPVPVTAYDYYDQSRRARVFYEAPPVNLIDKQR</sequence>
<dbReference type="PANTHER" id="PTHR11412:SF136">
    <property type="entry name" value="CD109 ANTIGEN"/>
    <property type="match status" value="1"/>
</dbReference>
<evidence type="ECO:0000313" key="18">
    <source>
        <dbReference type="Proteomes" id="UP001219518"/>
    </source>
</evidence>
<dbReference type="SMART" id="SM01359">
    <property type="entry name" value="A2M_N_2"/>
    <property type="match status" value="1"/>
</dbReference>
<evidence type="ECO:0000259" key="14">
    <source>
        <dbReference type="SMART" id="SM01359"/>
    </source>
</evidence>
<dbReference type="Pfam" id="PF17789">
    <property type="entry name" value="MG4"/>
    <property type="match status" value="1"/>
</dbReference>
<comment type="subcellular location">
    <subcellularLocation>
        <location evidence="1">Secreted</location>
    </subcellularLocation>
</comment>
<dbReference type="Pfam" id="PF07677">
    <property type="entry name" value="A2M_recep"/>
    <property type="match status" value="1"/>
</dbReference>
<feature type="compositionally biased region" description="Basic and acidic residues" evidence="12">
    <location>
        <begin position="890"/>
        <end position="901"/>
    </location>
</feature>
<comment type="caution">
    <text evidence="17">The sequence shown here is derived from an EMBL/GenBank/DDBJ whole genome shotgun (WGS) entry which is preliminary data.</text>
</comment>
<dbReference type="Pfam" id="PF07703">
    <property type="entry name" value="A2M_BRD"/>
    <property type="match status" value="1"/>
</dbReference>
<dbReference type="InterPro" id="IPR019742">
    <property type="entry name" value="MacrogloblnA2_CS"/>
</dbReference>
<dbReference type="Pfam" id="PF07678">
    <property type="entry name" value="TED_complement"/>
    <property type="match status" value="1"/>
</dbReference>
<dbReference type="PANTHER" id="PTHR11412">
    <property type="entry name" value="MACROGLOBULIN / COMPLEMENT"/>
    <property type="match status" value="1"/>
</dbReference>
<dbReference type="Gene3D" id="2.60.40.1940">
    <property type="match status" value="2"/>
</dbReference>
<feature type="domain" description="Alpha-2-macroglobulin" evidence="15">
    <location>
        <begin position="781"/>
        <end position="871"/>
    </location>
</feature>
<evidence type="ECO:0000256" key="7">
    <source>
        <dbReference type="ARBA" id="ARBA00023157"/>
    </source>
</evidence>
<feature type="region of interest" description="Disordered" evidence="12">
    <location>
        <begin position="298"/>
        <end position="328"/>
    </location>
</feature>
<dbReference type="EMBL" id="JAHWGI010000106">
    <property type="protein sequence ID" value="KAK3909558.1"/>
    <property type="molecule type" value="Genomic_DNA"/>
</dbReference>
<dbReference type="Gene3D" id="2.60.120.1540">
    <property type="match status" value="1"/>
</dbReference>
<evidence type="ECO:0000256" key="13">
    <source>
        <dbReference type="SAM" id="SignalP"/>
    </source>
</evidence>
<dbReference type="Gene3D" id="2.60.40.690">
    <property type="entry name" value="Alpha-macroglobulin, receptor-binding domain"/>
    <property type="match status" value="1"/>
</dbReference>
<organism evidence="17 18">
    <name type="scientific">Frankliniella fusca</name>
    <dbReference type="NCBI Taxonomy" id="407009"/>
    <lineage>
        <taxon>Eukaryota</taxon>
        <taxon>Metazoa</taxon>
        <taxon>Ecdysozoa</taxon>
        <taxon>Arthropoda</taxon>
        <taxon>Hexapoda</taxon>
        <taxon>Insecta</taxon>
        <taxon>Pterygota</taxon>
        <taxon>Neoptera</taxon>
        <taxon>Paraneoptera</taxon>
        <taxon>Thysanoptera</taxon>
        <taxon>Terebrantia</taxon>
        <taxon>Thripoidea</taxon>
        <taxon>Thripidae</taxon>
        <taxon>Frankliniella</taxon>
    </lineage>
</organism>
<evidence type="ECO:0000256" key="11">
    <source>
        <dbReference type="ARBA" id="ARBA00078071"/>
    </source>
</evidence>
<feature type="signal peptide" evidence="13">
    <location>
        <begin position="1"/>
        <end position="20"/>
    </location>
</feature>
<keyword evidence="6" id="KW-0882">Thioester bond</keyword>
<dbReference type="InterPro" id="IPR040839">
    <property type="entry name" value="MG4"/>
</dbReference>
<evidence type="ECO:0000256" key="8">
    <source>
        <dbReference type="ARBA" id="ARBA00023180"/>
    </source>
</evidence>
<evidence type="ECO:0000256" key="10">
    <source>
        <dbReference type="ARBA" id="ARBA00063781"/>
    </source>
</evidence>
<evidence type="ECO:0000256" key="3">
    <source>
        <dbReference type="ARBA" id="ARBA00022525"/>
    </source>
</evidence>
<comment type="function">
    <text evidence="9">Binds covalently through a thioester bond to the pathogen surface resulting in pathogen clearance.</text>
</comment>
<dbReference type="InterPro" id="IPR011626">
    <property type="entry name" value="Alpha-macroglobulin_TED"/>
</dbReference>
<keyword evidence="7" id="KW-1015">Disulfide bond</keyword>
<protein>
    <recommendedName>
        <fullName evidence="11">TEP1-F</fullName>
    </recommendedName>
</protein>
<dbReference type="Gene3D" id="6.20.50.160">
    <property type="match status" value="1"/>
</dbReference>
<dbReference type="SMART" id="SM01360">
    <property type="entry name" value="A2M"/>
    <property type="match status" value="1"/>
</dbReference>
<accession>A0AAE1L7P8</accession>
<dbReference type="Pfam" id="PF00207">
    <property type="entry name" value="A2M"/>
    <property type="match status" value="1"/>
</dbReference>
<evidence type="ECO:0000256" key="9">
    <source>
        <dbReference type="ARBA" id="ARBA00057615"/>
    </source>
</evidence>
<dbReference type="InterPro" id="IPR011625">
    <property type="entry name" value="A2M_N_BRD"/>
</dbReference>
<comment type="similarity">
    <text evidence="2">Belongs to the protease inhibitor I39 (alpha-2-macroglobulin) family.</text>
</comment>
<dbReference type="FunFam" id="1.50.10.20:FF:000001">
    <property type="entry name" value="CD109 isoform 1"/>
    <property type="match status" value="1"/>
</dbReference>
<evidence type="ECO:0000256" key="5">
    <source>
        <dbReference type="ARBA" id="ARBA00022859"/>
    </source>
</evidence>
<comment type="subunit">
    <text evidence="10">Heterodimer of a TEP1-N chain and an TEP1-C chain non-covalently linked. Forms a complex composed of TEP1-N and TEP1-C heterodimer, LRIM1 and APL1C; the interaction stabilizes TEP1-N and TEP1-C heterodimer, prevents its binding to tissues while circulating in the hemolymph and protects the thioester bond from hydrolysis. Mature TEP1 and to a lesser extent full-length TEP1 interact with SPCLIP1; the interaction is induced by microbial infection.</text>
</comment>
<feature type="compositionally biased region" description="Low complexity" evidence="12">
    <location>
        <begin position="303"/>
        <end position="313"/>
    </location>
</feature>
<dbReference type="Gene3D" id="2.60.40.1930">
    <property type="match status" value="2"/>
</dbReference>
<dbReference type="Gene3D" id="2.60.40.2950">
    <property type="match status" value="1"/>
</dbReference>
<dbReference type="Proteomes" id="UP001219518">
    <property type="component" value="Unassembled WGS sequence"/>
</dbReference>
<dbReference type="SUPFAM" id="SSF48239">
    <property type="entry name" value="Terpenoid cyclases/Protein prenyltransferases"/>
    <property type="match status" value="1"/>
</dbReference>
<dbReference type="InterPro" id="IPR050473">
    <property type="entry name" value="A2M/Complement_sys"/>
</dbReference>
<dbReference type="InterPro" id="IPR008930">
    <property type="entry name" value="Terpenoid_cyclase/PrenylTrfase"/>
</dbReference>
<evidence type="ECO:0000259" key="15">
    <source>
        <dbReference type="SMART" id="SM01360"/>
    </source>
</evidence>
<dbReference type="Gene3D" id="2.20.130.20">
    <property type="match status" value="1"/>
</dbReference>
<dbReference type="GO" id="GO:0004866">
    <property type="term" value="F:endopeptidase inhibitor activity"/>
    <property type="evidence" value="ECO:0007669"/>
    <property type="project" value="InterPro"/>
</dbReference>
<proteinExistence type="inferred from homology"/>
<feature type="compositionally biased region" description="Pro residues" evidence="12">
    <location>
        <begin position="314"/>
        <end position="323"/>
    </location>
</feature>
<keyword evidence="4 13" id="KW-0732">Signal</keyword>
<evidence type="ECO:0000256" key="2">
    <source>
        <dbReference type="ARBA" id="ARBA00010952"/>
    </source>
</evidence>
<dbReference type="InterPro" id="IPR013783">
    <property type="entry name" value="Ig-like_fold"/>
</dbReference>
<evidence type="ECO:0000313" key="17">
    <source>
        <dbReference type="EMBL" id="KAK3909558.1"/>
    </source>
</evidence>
<evidence type="ECO:0000259" key="16">
    <source>
        <dbReference type="SMART" id="SM01361"/>
    </source>
</evidence>
<evidence type="ECO:0000256" key="1">
    <source>
        <dbReference type="ARBA" id="ARBA00004613"/>
    </source>
</evidence>
<keyword evidence="8" id="KW-0325">Glycoprotein</keyword>
<dbReference type="PROSITE" id="PS00477">
    <property type="entry name" value="ALPHA_2_MACROGLOBULIN"/>
    <property type="match status" value="1"/>
</dbReference>
<dbReference type="InterPro" id="IPR009048">
    <property type="entry name" value="A-macroglobulin_rcpt-bd"/>
</dbReference>
<dbReference type="InterPro" id="IPR002890">
    <property type="entry name" value="MG2"/>
</dbReference>
<feature type="chain" id="PRO_5042021204" description="TEP1-F" evidence="13">
    <location>
        <begin position="21"/>
        <end position="1512"/>
    </location>
</feature>
<dbReference type="Pfam" id="PF01835">
    <property type="entry name" value="MG2"/>
    <property type="match status" value="1"/>
</dbReference>
<dbReference type="CDD" id="cd02897">
    <property type="entry name" value="A2M_2"/>
    <property type="match status" value="1"/>
</dbReference>
<dbReference type="SMART" id="SM01361">
    <property type="entry name" value="A2M_recep"/>
    <property type="match status" value="1"/>
</dbReference>
<dbReference type="GO" id="GO:0005615">
    <property type="term" value="C:extracellular space"/>
    <property type="evidence" value="ECO:0007669"/>
    <property type="project" value="InterPro"/>
</dbReference>
<dbReference type="FunFam" id="2.60.40.1930:FF:000001">
    <property type="entry name" value="CD109 isoform 3"/>
    <property type="match status" value="1"/>
</dbReference>
<dbReference type="Gene3D" id="2.60.40.10">
    <property type="entry name" value="Immunoglobulins"/>
    <property type="match status" value="2"/>
</dbReference>
<dbReference type="InterPro" id="IPR036595">
    <property type="entry name" value="A-macroglobulin_rcpt-bd_sf"/>
</dbReference>
<evidence type="ECO:0000256" key="6">
    <source>
        <dbReference type="ARBA" id="ARBA00022966"/>
    </source>
</evidence>
<dbReference type="InterPro" id="IPR001599">
    <property type="entry name" value="Macroglobln_a2"/>
</dbReference>
<dbReference type="SUPFAM" id="SSF49410">
    <property type="entry name" value="Alpha-macroglobulin receptor domain"/>
    <property type="match status" value="1"/>
</dbReference>
<dbReference type="SMART" id="SM01419">
    <property type="entry name" value="Thiol-ester_cl"/>
    <property type="match status" value="1"/>
</dbReference>
<gene>
    <name evidence="17" type="ORF">KUF71_019661</name>
</gene>
<keyword evidence="18" id="KW-1185">Reference proteome</keyword>
<dbReference type="InterPro" id="IPR047565">
    <property type="entry name" value="Alpha-macroglob_thiol-ester_cl"/>
</dbReference>
<reference evidence="17" key="1">
    <citation type="submission" date="2021-07" db="EMBL/GenBank/DDBJ databases">
        <authorList>
            <person name="Catto M.A."/>
            <person name="Jacobson A."/>
            <person name="Kennedy G."/>
            <person name="Labadie P."/>
            <person name="Hunt B.G."/>
            <person name="Srinivasan R."/>
        </authorList>
    </citation>
    <scope>NUCLEOTIDE SEQUENCE</scope>
    <source>
        <strain evidence="17">PL_HMW_Pooled</strain>
        <tissue evidence="17">Head</tissue>
    </source>
</reference>
<evidence type="ECO:0000256" key="12">
    <source>
        <dbReference type="SAM" id="MobiDB-lite"/>
    </source>
</evidence>
<dbReference type="InterPro" id="IPR041813">
    <property type="entry name" value="A2M_TED"/>
</dbReference>
<feature type="domain" description="Alpha-2-macroglobulin bait region" evidence="14">
    <location>
        <begin position="516"/>
        <end position="653"/>
    </location>
</feature>
<dbReference type="Gene3D" id="1.50.10.20">
    <property type="match status" value="1"/>
</dbReference>
<evidence type="ECO:0000256" key="4">
    <source>
        <dbReference type="ARBA" id="ARBA00022729"/>
    </source>
</evidence>
<dbReference type="Pfam" id="PF17791">
    <property type="entry name" value="MG3"/>
    <property type="match status" value="1"/>
</dbReference>
<feature type="region of interest" description="Disordered" evidence="12">
    <location>
        <begin position="879"/>
        <end position="905"/>
    </location>
</feature>